<dbReference type="EMBL" id="FQXS01000001">
    <property type="protein sequence ID" value="SHH33655.1"/>
    <property type="molecule type" value="Genomic_DNA"/>
</dbReference>
<dbReference type="OrthoDB" id="962301at2"/>
<dbReference type="AlphaFoldDB" id="A0A1M5S5D1"/>
<dbReference type="GO" id="GO:0008270">
    <property type="term" value="F:zinc ion binding"/>
    <property type="evidence" value="ECO:0007669"/>
    <property type="project" value="UniProtKB-KW"/>
</dbReference>
<dbReference type="STRING" id="1121409.SAMN02745124_00169"/>
<dbReference type="PANTHER" id="PTHR38777">
    <property type="entry name" value="FELS-2 PROPHAGE PROTEIN"/>
    <property type="match status" value="1"/>
</dbReference>
<dbReference type="PANTHER" id="PTHR38777:SF1">
    <property type="entry name" value="DNAK SUPPRESSOR PROTEIN"/>
    <property type="match status" value="1"/>
</dbReference>
<keyword evidence="7" id="KW-1185">Reference proteome</keyword>
<reference evidence="6 7" key="1">
    <citation type="submission" date="2016-11" db="EMBL/GenBank/DDBJ databases">
        <authorList>
            <person name="Jaros S."/>
            <person name="Januszkiewicz K."/>
            <person name="Wedrychowicz H."/>
        </authorList>
    </citation>
    <scope>NUCLEOTIDE SEQUENCE [LARGE SCALE GENOMIC DNA]</scope>
    <source>
        <strain evidence="6 7">DSM 9705</strain>
    </source>
</reference>
<dbReference type="Gene3D" id="1.20.120.910">
    <property type="entry name" value="DksA, coiled-coil domain"/>
    <property type="match status" value="1"/>
</dbReference>
<dbReference type="RefSeq" id="WP_073372936.1">
    <property type="nucleotide sequence ID" value="NZ_FQXS01000001.1"/>
</dbReference>
<evidence type="ECO:0000256" key="4">
    <source>
        <dbReference type="PROSITE-ProRule" id="PRU00510"/>
    </source>
</evidence>
<dbReference type="PROSITE" id="PS51128">
    <property type="entry name" value="ZF_DKSA_2"/>
    <property type="match status" value="1"/>
</dbReference>
<dbReference type="Proteomes" id="UP000184139">
    <property type="component" value="Unassembled WGS sequence"/>
</dbReference>
<dbReference type="GO" id="GO:1900378">
    <property type="term" value="P:positive regulation of secondary metabolite biosynthetic process"/>
    <property type="evidence" value="ECO:0007669"/>
    <property type="project" value="TreeGrafter"/>
</dbReference>
<proteinExistence type="predicted"/>
<dbReference type="Pfam" id="PF01258">
    <property type="entry name" value="zf-dskA_traR"/>
    <property type="match status" value="1"/>
</dbReference>
<evidence type="ECO:0000313" key="6">
    <source>
        <dbReference type="EMBL" id="SHH33655.1"/>
    </source>
</evidence>
<sequence>MDQFDRAQEFEERDRRQALALHACRRRRGPSALVCRECGEPIPEARRLAVPGCVHCVHCAERLERTGGTRD</sequence>
<evidence type="ECO:0000256" key="3">
    <source>
        <dbReference type="ARBA" id="ARBA00022833"/>
    </source>
</evidence>
<evidence type="ECO:0000313" key="7">
    <source>
        <dbReference type="Proteomes" id="UP000184139"/>
    </source>
</evidence>
<name>A0A1M5S5D1_9BACT</name>
<feature type="zinc finger region" description="dksA C4-type" evidence="4">
    <location>
        <begin position="35"/>
        <end position="59"/>
    </location>
</feature>
<evidence type="ECO:0000256" key="1">
    <source>
        <dbReference type="ARBA" id="ARBA00022723"/>
    </source>
</evidence>
<keyword evidence="3" id="KW-0862">Zinc</keyword>
<keyword evidence="2" id="KW-0863">Zinc-finger</keyword>
<dbReference type="InterPro" id="IPR000962">
    <property type="entry name" value="Znf_DskA_TraR"/>
</dbReference>
<dbReference type="InterPro" id="IPR012783">
    <property type="entry name" value="Znf_C4_TraR"/>
</dbReference>
<evidence type="ECO:0000259" key="5">
    <source>
        <dbReference type="Pfam" id="PF01258"/>
    </source>
</evidence>
<feature type="domain" description="Zinc finger DksA/TraR C4-type" evidence="5">
    <location>
        <begin position="34"/>
        <end position="65"/>
    </location>
</feature>
<organism evidence="6 7">
    <name type="scientific">Desulfofustis glycolicus DSM 9705</name>
    <dbReference type="NCBI Taxonomy" id="1121409"/>
    <lineage>
        <taxon>Bacteria</taxon>
        <taxon>Pseudomonadati</taxon>
        <taxon>Thermodesulfobacteriota</taxon>
        <taxon>Desulfobulbia</taxon>
        <taxon>Desulfobulbales</taxon>
        <taxon>Desulfocapsaceae</taxon>
        <taxon>Desulfofustis</taxon>
    </lineage>
</organism>
<dbReference type="SUPFAM" id="SSF57716">
    <property type="entry name" value="Glucocorticoid receptor-like (DNA-binding domain)"/>
    <property type="match status" value="1"/>
</dbReference>
<evidence type="ECO:0000256" key="2">
    <source>
        <dbReference type="ARBA" id="ARBA00022771"/>
    </source>
</evidence>
<keyword evidence="1" id="KW-0479">Metal-binding</keyword>
<dbReference type="NCBIfam" id="TIGR02419">
    <property type="entry name" value="C4_traR_proteo"/>
    <property type="match status" value="1"/>
</dbReference>
<gene>
    <name evidence="6" type="ORF">SAMN02745124_00169</name>
</gene>
<protein>
    <submittedName>
        <fullName evidence="6">Transcriptional regulator, TraR/DksA family</fullName>
    </submittedName>
</protein>
<accession>A0A1M5S5D1</accession>